<feature type="transmembrane region" description="Helical" evidence="9">
    <location>
        <begin position="332"/>
        <end position="354"/>
    </location>
</feature>
<dbReference type="RefSeq" id="WP_082907569.1">
    <property type="nucleotide sequence ID" value="NZ_AP025567.1"/>
</dbReference>
<feature type="transmembrane region" description="Helical" evidence="9">
    <location>
        <begin position="411"/>
        <end position="428"/>
    </location>
</feature>
<dbReference type="AlphaFoldDB" id="A0A415E8I0"/>
<gene>
    <name evidence="11" type="ORF">DW099_04910</name>
</gene>
<feature type="transmembrane region" description="Helical" evidence="9">
    <location>
        <begin position="246"/>
        <end position="266"/>
    </location>
</feature>
<keyword evidence="2" id="KW-0813">Transport</keyword>
<evidence type="ECO:0000256" key="4">
    <source>
        <dbReference type="ARBA" id="ARBA00022475"/>
    </source>
</evidence>
<keyword evidence="12" id="KW-1185">Reference proteome</keyword>
<dbReference type="PANTHER" id="PTHR33451">
    <property type="entry name" value="MALATE-2H(+)/NA(+)-LACTATE ANTIPORTER"/>
    <property type="match status" value="1"/>
</dbReference>
<feature type="transmembrane region" description="Helical" evidence="9">
    <location>
        <begin position="97"/>
        <end position="129"/>
    </location>
</feature>
<keyword evidence="5 9" id="KW-0812">Transmembrane</keyword>
<evidence type="ECO:0000256" key="6">
    <source>
        <dbReference type="ARBA" id="ARBA00022989"/>
    </source>
</evidence>
<feature type="transmembrane region" description="Helical" evidence="9">
    <location>
        <begin position="60"/>
        <end position="91"/>
    </location>
</feature>
<dbReference type="EMBL" id="QRMS01000001">
    <property type="protein sequence ID" value="RHJ89905.1"/>
    <property type="molecule type" value="Genomic_DNA"/>
</dbReference>
<dbReference type="STRING" id="1776384.GCA_900086585_03270"/>
<feature type="transmembrane region" description="Helical" evidence="9">
    <location>
        <begin position="286"/>
        <end position="311"/>
    </location>
</feature>
<evidence type="ECO:0000256" key="8">
    <source>
        <dbReference type="ARBA" id="ARBA00038435"/>
    </source>
</evidence>
<comment type="subcellular location">
    <subcellularLocation>
        <location evidence="1">Cell membrane</location>
        <topology evidence="1">Multi-pass membrane protein</topology>
    </subcellularLocation>
</comment>
<reference evidence="11 12" key="1">
    <citation type="submission" date="2018-08" db="EMBL/GenBank/DDBJ databases">
        <title>A genome reference for cultivated species of the human gut microbiota.</title>
        <authorList>
            <person name="Zou Y."/>
            <person name="Xue W."/>
            <person name="Luo G."/>
        </authorList>
    </citation>
    <scope>NUCLEOTIDE SEQUENCE [LARGE SCALE GENOMIC DNA]</scope>
    <source>
        <strain evidence="11 12">AM07-24</strain>
    </source>
</reference>
<dbReference type="GO" id="GO:0005886">
    <property type="term" value="C:plasma membrane"/>
    <property type="evidence" value="ECO:0007669"/>
    <property type="project" value="UniProtKB-SubCell"/>
</dbReference>
<evidence type="ECO:0000256" key="7">
    <source>
        <dbReference type="ARBA" id="ARBA00023136"/>
    </source>
</evidence>
<feature type="transmembrane region" description="Helical" evidence="9">
    <location>
        <begin position="6"/>
        <end position="39"/>
    </location>
</feature>
<keyword evidence="4" id="KW-1003">Cell membrane</keyword>
<evidence type="ECO:0000256" key="1">
    <source>
        <dbReference type="ARBA" id="ARBA00004651"/>
    </source>
</evidence>
<evidence type="ECO:0000313" key="12">
    <source>
        <dbReference type="Proteomes" id="UP000284841"/>
    </source>
</evidence>
<proteinExistence type="inferred from homology"/>
<dbReference type="InterPro" id="IPR052180">
    <property type="entry name" value="NhaC_Na-H+_Antiporter"/>
</dbReference>
<dbReference type="Proteomes" id="UP000284841">
    <property type="component" value="Unassembled WGS sequence"/>
</dbReference>
<accession>A0A415E8I0</accession>
<evidence type="ECO:0000259" key="10">
    <source>
        <dbReference type="Pfam" id="PF03553"/>
    </source>
</evidence>
<dbReference type="GO" id="GO:0015297">
    <property type="term" value="F:antiporter activity"/>
    <property type="evidence" value="ECO:0007669"/>
    <property type="project" value="UniProtKB-KW"/>
</dbReference>
<keyword evidence="6 9" id="KW-1133">Transmembrane helix</keyword>
<evidence type="ECO:0000256" key="2">
    <source>
        <dbReference type="ARBA" id="ARBA00022448"/>
    </source>
</evidence>
<feature type="transmembrane region" description="Helical" evidence="9">
    <location>
        <begin position="185"/>
        <end position="202"/>
    </location>
</feature>
<evidence type="ECO:0000256" key="9">
    <source>
        <dbReference type="SAM" id="Phobius"/>
    </source>
</evidence>
<evidence type="ECO:0000256" key="5">
    <source>
        <dbReference type="ARBA" id="ARBA00022692"/>
    </source>
</evidence>
<feature type="transmembrane region" description="Helical" evidence="9">
    <location>
        <begin position="222"/>
        <end position="239"/>
    </location>
</feature>
<feature type="domain" description="Na+/H+ antiporter NhaC-like C-terminal" evidence="10">
    <location>
        <begin position="149"/>
        <end position="406"/>
    </location>
</feature>
<protein>
    <submittedName>
        <fullName evidence="11">Sodium:proton antiporter</fullName>
    </submittedName>
</protein>
<sequence>MDLIFGFTIFIGAMIFCIAKGYTMVIALFVGLIAFIIVGIRKGFTFRELMNMGKDGLKDAIVVVEVMFIIGFITAVWRSAGTITFFVYYGIKVITPGLFLIITFALSCLLSYALGTSFGVAGTVGVIFIALARSGGVNEVITAAVVMSGIYFGDRSSPVSSSAILVAAITHTNLLDNVKMMMKTGIVPLLLTFGIYAVFSFYNPIHTVDQSFLNTLQSEFSVSVWCIVPAVCMLVLPLLKVKVIDAMLASIASGILISIFVQHMEILQLIKAMFWGYQSTGSLGSIINGGGLVSMIEVVFIVALSSTYSGVFSGTDMLAVLQDKIKPVMGKAGRFGGMIVVTMATLCIFCNQTIASMMCNDIMKKPYEESGASKEELAMDIENSVILLAGIVPWAIACSVPLGFMQVGFQAVPLSFYLFLVPICYGIQKKVANPFSSE</sequence>
<comment type="caution">
    <text evidence="11">The sequence shown here is derived from an EMBL/GenBank/DDBJ whole genome shotgun (WGS) entry which is preliminary data.</text>
</comment>
<name>A0A415E8I0_9FIRM</name>
<dbReference type="GeneID" id="83005576"/>
<evidence type="ECO:0000256" key="3">
    <source>
        <dbReference type="ARBA" id="ARBA00022449"/>
    </source>
</evidence>
<evidence type="ECO:0000313" key="11">
    <source>
        <dbReference type="EMBL" id="RHJ89905.1"/>
    </source>
</evidence>
<dbReference type="PANTHER" id="PTHR33451:SF3">
    <property type="entry name" value="MALATE-2H(+)_NA(+)-LACTATE ANTIPORTER"/>
    <property type="match status" value="1"/>
</dbReference>
<dbReference type="OrthoDB" id="9762978at2"/>
<keyword evidence="3" id="KW-0050">Antiport</keyword>
<comment type="similarity">
    <text evidence="8">Belongs to the NhaC Na(+)/H(+) (TC 2.A.35) antiporter family.</text>
</comment>
<dbReference type="Pfam" id="PF03553">
    <property type="entry name" value="Na_H_antiporter"/>
    <property type="match status" value="1"/>
</dbReference>
<organism evidence="11 12">
    <name type="scientific">Emergencia timonensis</name>
    <dbReference type="NCBI Taxonomy" id="1776384"/>
    <lineage>
        <taxon>Bacteria</taxon>
        <taxon>Bacillati</taxon>
        <taxon>Bacillota</taxon>
        <taxon>Clostridia</taxon>
        <taxon>Peptostreptococcales</taxon>
        <taxon>Anaerovoracaceae</taxon>
        <taxon>Emergencia</taxon>
    </lineage>
</organism>
<dbReference type="InterPro" id="IPR018461">
    <property type="entry name" value="Na/H_Antiport_NhaC-like_C"/>
</dbReference>
<keyword evidence="7 9" id="KW-0472">Membrane</keyword>